<evidence type="ECO:0000313" key="2">
    <source>
        <dbReference type="EMBL" id="ORY90963.1"/>
    </source>
</evidence>
<dbReference type="Proteomes" id="UP000242180">
    <property type="component" value="Unassembled WGS sequence"/>
</dbReference>
<gene>
    <name evidence="2" type="ORF">BCR43DRAFT_498270</name>
</gene>
<comment type="caution">
    <text evidence="2">The sequence shown here is derived from an EMBL/GenBank/DDBJ whole genome shotgun (WGS) entry which is preliminary data.</text>
</comment>
<proteinExistence type="predicted"/>
<protein>
    <recommendedName>
        <fullName evidence="1">F-box domain-containing protein</fullName>
    </recommendedName>
</protein>
<evidence type="ECO:0000259" key="1">
    <source>
        <dbReference type="PROSITE" id="PS50181"/>
    </source>
</evidence>
<dbReference type="EMBL" id="MCGN01000011">
    <property type="protein sequence ID" value="ORY90963.1"/>
    <property type="molecule type" value="Genomic_DNA"/>
</dbReference>
<accession>A0A1X2H0K5</accession>
<sequence length="639" mass="73316">MNHAEWQPSFTMSVSSSTTASSASSDTLEWLESLASSDTLEWLESLASFDHQAFIESELALGHYIVFMLLGDTCWSRTRDYEAEQVYRALLQRDPPDPLASDVQRRLEVAEDYQRKRKDPLTSLPPELFLRVLNYLSQHDRVVCTEVSKSWQAFIYCAPELWRHLFVKSNRYNGVRPFLMSQLQSLLLQTHVDMTYTLSFIAEHLCSRLKSLEIDGISTASAPLFTFDLLLSSTLPRLGQHLVHLHIATDARNEHYDTLNLILKACPMLVCLSCRGLWQVATRARAALTNVPYPKFWRCRIRFLAWPHRSILHDPDFLPTHFPELKHLDIREGLRFYPQDTTRAIQRLHEVLDLKTLNVCDEIIPDTLLPGQNGPRYDMVLSRFANLPWQDAPLCQPRYPDDRYLVLTHVDMDHTVLQTMVLDRQDSLAWLIYLPDEGSAFRHETPQTLPFTHFHFPRLTHLQLSGVLPPLFRPLHAFFDACPNLQDVRFRHIEIDQAAVHALLRTPVVRIELYESPLFYRVTDEPLMALAKGAAAQGTDCCLRYLGIAVSLMSQVFYNALLTECGHMATLRSLRLTTNSRQEEDRNGHPGIHVTDEALTLFIEHAKQSGLSESLTDLKLQSAPDDADSRIRAEFPLII</sequence>
<dbReference type="InterPro" id="IPR032675">
    <property type="entry name" value="LRR_dom_sf"/>
</dbReference>
<evidence type="ECO:0000313" key="3">
    <source>
        <dbReference type="Proteomes" id="UP000242180"/>
    </source>
</evidence>
<dbReference type="SMART" id="SM00256">
    <property type="entry name" value="FBOX"/>
    <property type="match status" value="1"/>
</dbReference>
<dbReference type="InParanoid" id="A0A1X2H0K5"/>
<dbReference type="PROSITE" id="PS50181">
    <property type="entry name" value="FBOX"/>
    <property type="match status" value="1"/>
</dbReference>
<reference evidence="2 3" key="1">
    <citation type="submission" date="2016-07" db="EMBL/GenBank/DDBJ databases">
        <title>Pervasive Adenine N6-methylation of Active Genes in Fungi.</title>
        <authorList>
            <consortium name="DOE Joint Genome Institute"/>
            <person name="Mondo S.J."/>
            <person name="Dannebaum R.O."/>
            <person name="Kuo R.C."/>
            <person name="Labutti K."/>
            <person name="Haridas S."/>
            <person name="Kuo A."/>
            <person name="Salamov A."/>
            <person name="Ahrendt S.R."/>
            <person name="Lipzen A."/>
            <person name="Sullivan W."/>
            <person name="Andreopoulos W.B."/>
            <person name="Clum A."/>
            <person name="Lindquist E."/>
            <person name="Daum C."/>
            <person name="Ramamoorthy G.K."/>
            <person name="Gryganskyi A."/>
            <person name="Culley D."/>
            <person name="Magnuson J.K."/>
            <person name="James T.Y."/>
            <person name="O'Malley M.A."/>
            <person name="Stajich J.E."/>
            <person name="Spatafora J.W."/>
            <person name="Visel A."/>
            <person name="Grigoriev I.V."/>
        </authorList>
    </citation>
    <scope>NUCLEOTIDE SEQUENCE [LARGE SCALE GENOMIC DNA]</scope>
    <source>
        <strain evidence="2 3">NRRL 2496</strain>
    </source>
</reference>
<dbReference type="OrthoDB" id="629492at2759"/>
<dbReference type="SUPFAM" id="SSF81383">
    <property type="entry name" value="F-box domain"/>
    <property type="match status" value="1"/>
</dbReference>
<name>A0A1X2H0K5_SYNRA</name>
<dbReference type="InterPro" id="IPR001810">
    <property type="entry name" value="F-box_dom"/>
</dbReference>
<dbReference type="SUPFAM" id="SSF52047">
    <property type="entry name" value="RNI-like"/>
    <property type="match status" value="1"/>
</dbReference>
<dbReference type="AlphaFoldDB" id="A0A1X2H0K5"/>
<dbReference type="InterPro" id="IPR036047">
    <property type="entry name" value="F-box-like_dom_sf"/>
</dbReference>
<dbReference type="PANTHER" id="PTHR38926:SF72">
    <property type="entry name" value="IM:7136021-RELATED"/>
    <property type="match status" value="1"/>
</dbReference>
<organism evidence="2 3">
    <name type="scientific">Syncephalastrum racemosum</name>
    <name type="common">Filamentous fungus</name>
    <dbReference type="NCBI Taxonomy" id="13706"/>
    <lineage>
        <taxon>Eukaryota</taxon>
        <taxon>Fungi</taxon>
        <taxon>Fungi incertae sedis</taxon>
        <taxon>Mucoromycota</taxon>
        <taxon>Mucoromycotina</taxon>
        <taxon>Mucoromycetes</taxon>
        <taxon>Mucorales</taxon>
        <taxon>Syncephalastraceae</taxon>
        <taxon>Syncephalastrum</taxon>
    </lineage>
</organism>
<dbReference type="Gene3D" id="3.80.10.10">
    <property type="entry name" value="Ribonuclease Inhibitor"/>
    <property type="match status" value="2"/>
</dbReference>
<dbReference type="Pfam" id="PF12937">
    <property type="entry name" value="F-box-like"/>
    <property type="match status" value="1"/>
</dbReference>
<feature type="domain" description="F-box" evidence="1">
    <location>
        <begin position="118"/>
        <end position="165"/>
    </location>
</feature>
<keyword evidence="3" id="KW-1185">Reference proteome</keyword>
<dbReference type="PANTHER" id="PTHR38926">
    <property type="entry name" value="F-BOX DOMAIN CONTAINING PROTEIN, EXPRESSED"/>
    <property type="match status" value="1"/>
</dbReference>